<gene>
    <name evidence="6" type="ORF">CO174_01180</name>
</gene>
<evidence type="ECO:0000256" key="4">
    <source>
        <dbReference type="ARBA" id="ARBA00023136"/>
    </source>
</evidence>
<evidence type="ECO:0000313" key="6">
    <source>
        <dbReference type="EMBL" id="PJA45981.1"/>
    </source>
</evidence>
<dbReference type="Proteomes" id="UP000229385">
    <property type="component" value="Unassembled WGS sequence"/>
</dbReference>
<evidence type="ECO:0000259" key="5">
    <source>
        <dbReference type="PROSITE" id="PS50929"/>
    </source>
</evidence>
<evidence type="ECO:0000256" key="3">
    <source>
        <dbReference type="ARBA" id="ARBA00022989"/>
    </source>
</evidence>
<dbReference type="PROSITE" id="PS50929">
    <property type="entry name" value="ABC_TM1F"/>
    <property type="match status" value="1"/>
</dbReference>
<comment type="subcellular location">
    <subcellularLocation>
        <location evidence="1">Cell membrane</location>
        <topology evidence="1">Multi-pass membrane protein</topology>
    </subcellularLocation>
</comment>
<feature type="domain" description="ABC transmembrane type-1" evidence="5">
    <location>
        <begin position="356"/>
        <end position="545"/>
    </location>
</feature>
<dbReference type="GO" id="GO:0005524">
    <property type="term" value="F:ATP binding"/>
    <property type="evidence" value="ECO:0007669"/>
    <property type="project" value="InterPro"/>
</dbReference>
<reference evidence="7" key="1">
    <citation type="submission" date="2017-09" db="EMBL/GenBank/DDBJ databases">
        <title>Depth-based differentiation of microbial function through sediment-hosted aquifers and enrichment of novel symbionts in the deep terrestrial subsurface.</title>
        <authorList>
            <person name="Probst A.J."/>
            <person name="Ladd B."/>
            <person name="Jarett J.K."/>
            <person name="Geller-Mcgrath D.E."/>
            <person name="Sieber C.M.K."/>
            <person name="Emerson J.B."/>
            <person name="Anantharaman K."/>
            <person name="Thomas B.C."/>
            <person name="Malmstrom R."/>
            <person name="Stieglmeier M."/>
            <person name="Klingl A."/>
            <person name="Woyke T."/>
            <person name="Ryan C.M."/>
            <person name="Banfield J.F."/>
        </authorList>
    </citation>
    <scope>NUCLEOTIDE SEQUENCE [LARGE SCALE GENOMIC DNA]</scope>
</reference>
<dbReference type="GO" id="GO:0016887">
    <property type="term" value="F:ATP hydrolysis activity"/>
    <property type="evidence" value="ECO:0007669"/>
    <property type="project" value="InterPro"/>
</dbReference>
<dbReference type="InterPro" id="IPR027417">
    <property type="entry name" value="P-loop_NTPase"/>
</dbReference>
<dbReference type="Pfam" id="PF00005">
    <property type="entry name" value="ABC_tran"/>
    <property type="match status" value="1"/>
</dbReference>
<accession>A0A2M7XDM2</accession>
<dbReference type="PANTHER" id="PTHR24221">
    <property type="entry name" value="ATP-BINDING CASSETTE SUB-FAMILY B"/>
    <property type="match status" value="1"/>
</dbReference>
<dbReference type="InterPro" id="IPR036640">
    <property type="entry name" value="ABC1_TM_sf"/>
</dbReference>
<evidence type="ECO:0000256" key="2">
    <source>
        <dbReference type="ARBA" id="ARBA00022692"/>
    </source>
</evidence>
<dbReference type="GO" id="GO:0140359">
    <property type="term" value="F:ABC-type transporter activity"/>
    <property type="evidence" value="ECO:0007669"/>
    <property type="project" value="InterPro"/>
</dbReference>
<dbReference type="SUPFAM" id="SSF52540">
    <property type="entry name" value="P-loop containing nucleoside triphosphate hydrolases"/>
    <property type="match status" value="1"/>
</dbReference>
<dbReference type="InterPro" id="IPR039421">
    <property type="entry name" value="Type_1_exporter"/>
</dbReference>
<dbReference type="Pfam" id="PF00664">
    <property type="entry name" value="ABC_membrane"/>
    <property type="match status" value="1"/>
</dbReference>
<dbReference type="InterPro" id="IPR003439">
    <property type="entry name" value="ABC_transporter-like_ATP-bd"/>
</dbReference>
<keyword evidence="3" id="KW-1133">Transmembrane helix</keyword>
<dbReference type="SUPFAM" id="SSF90123">
    <property type="entry name" value="ABC transporter transmembrane region"/>
    <property type="match status" value="1"/>
</dbReference>
<feature type="non-terminal residue" evidence="6">
    <location>
        <position position="739"/>
    </location>
</feature>
<evidence type="ECO:0000256" key="1">
    <source>
        <dbReference type="ARBA" id="ARBA00004651"/>
    </source>
</evidence>
<dbReference type="EMBL" id="PFWU01000013">
    <property type="protein sequence ID" value="PJA45981.1"/>
    <property type="molecule type" value="Genomic_DNA"/>
</dbReference>
<dbReference type="PANTHER" id="PTHR24221:SF654">
    <property type="entry name" value="ATP-BINDING CASSETTE SUB-FAMILY B MEMBER 6"/>
    <property type="match status" value="1"/>
</dbReference>
<dbReference type="Gene3D" id="1.20.1560.10">
    <property type="entry name" value="ABC transporter type 1, transmembrane domain"/>
    <property type="match status" value="1"/>
</dbReference>
<organism evidence="6 7">
    <name type="scientific">Candidatus Uhrbacteria bacterium CG_4_9_14_3_um_filter_50_9</name>
    <dbReference type="NCBI Taxonomy" id="1975035"/>
    <lineage>
        <taxon>Bacteria</taxon>
        <taxon>Candidatus Uhriibacteriota</taxon>
    </lineage>
</organism>
<dbReference type="GO" id="GO:0005886">
    <property type="term" value="C:plasma membrane"/>
    <property type="evidence" value="ECO:0007669"/>
    <property type="project" value="UniProtKB-SubCell"/>
</dbReference>
<evidence type="ECO:0000313" key="7">
    <source>
        <dbReference type="Proteomes" id="UP000229385"/>
    </source>
</evidence>
<dbReference type="GO" id="GO:0034040">
    <property type="term" value="F:ATPase-coupled lipid transmembrane transporter activity"/>
    <property type="evidence" value="ECO:0007669"/>
    <property type="project" value="TreeGrafter"/>
</dbReference>
<name>A0A2M7XDM2_9BACT</name>
<keyword evidence="2" id="KW-0812">Transmembrane</keyword>
<protein>
    <recommendedName>
        <fullName evidence="5">ABC transmembrane type-1 domain-containing protein</fullName>
    </recommendedName>
</protein>
<dbReference type="AlphaFoldDB" id="A0A2M7XDM2"/>
<dbReference type="Gene3D" id="3.40.50.300">
    <property type="entry name" value="P-loop containing nucleotide triphosphate hydrolases"/>
    <property type="match status" value="1"/>
</dbReference>
<dbReference type="InterPro" id="IPR011527">
    <property type="entry name" value="ABC1_TM_dom"/>
</dbReference>
<proteinExistence type="predicted"/>
<comment type="caution">
    <text evidence="6">The sequence shown here is derived from an EMBL/GenBank/DDBJ whole genome shotgun (WGS) entry which is preliminary data.</text>
</comment>
<keyword evidence="4" id="KW-0472">Membrane</keyword>
<sequence length="739" mass="82392">MSELYRPQAHELWKKPKDLDREIRERYRDVGVEELREVIPGDLRESLEDAQETVEQALMEQFGIPEVPPQLQAEMKSVVRAIEAAARKNVFTDTPDDSIYEQLEHVAVKALLFKEQPQEIQIESIPERGYVAHYKDAEGGSHEYELSVEGEDMLFNMHEWAEQLTSVENVRQFEERLATLKKRAQAKPAAEQDAFVRREMVKKYVGFGFTEQQVGNLLLIADEGPISTELLPEDETANTQRYRVLKEVWNEYLTKEEKGTYIKFAAAMMGIGALEGMGPALMGKAIDSKEDLVAAAFVTGYLGLNVAAGWINRKLNIGFREHMNEIAERQGGLNERLAHDLAFQPGERMSRTEDRGRILAAMGRSQSAFQEILYSMARVNLPAAAMSTVGVGTMMAMDWRIGLISLASAPIAIGIARKADKKLRPLVGETYKKESELALEVEEQINAHQEVVLAGMQEEMAERIAGLVEDQNRLELERTRARADMEFQAGVVLNSSVLSAITMAGVIIRNMGIEHGGDIVAALMYSGQYRRGFDELMRSNTELIRSTAAIVEMEEVFNGYAQEEVELDRDRVGASELEHFGIDVQGVSLEIDGESILHDVSFQIPAGGVVRLEGRSGHGKTTVSRVLSGYYQPTEGTVTIGEEDAQHIKRTGPDSLYKHIAYLSQHPYIFDSGDLRENLAFGNPGSDDEGMEQVLRELGLEHRFSKTGSLDLSSSIRGLSGGEKARLGLARVLLKIRSQ</sequence>